<dbReference type="GO" id="GO:0031416">
    <property type="term" value="C:NatB complex"/>
    <property type="evidence" value="ECO:0007669"/>
    <property type="project" value="TreeGrafter"/>
</dbReference>
<comment type="caution">
    <text evidence="4">The sequence shown here is derived from an EMBL/GenBank/DDBJ whole genome shotgun (WGS) entry which is preliminary data.</text>
</comment>
<dbReference type="Gene3D" id="3.40.630.30">
    <property type="match status" value="1"/>
</dbReference>
<evidence type="ECO:0000256" key="1">
    <source>
        <dbReference type="ARBA" id="ARBA00022679"/>
    </source>
</evidence>
<gene>
    <name evidence="4" type="ORF">Cboi02_000543900</name>
</gene>
<proteinExistence type="predicted"/>
<dbReference type="InterPro" id="IPR016181">
    <property type="entry name" value="Acyl_CoA_acyltransferase"/>
</dbReference>
<name>A0A9W6T6P0_CANBO</name>
<evidence type="ECO:0000313" key="5">
    <source>
        <dbReference type="Proteomes" id="UP001165120"/>
    </source>
</evidence>
<evidence type="ECO:0000256" key="2">
    <source>
        <dbReference type="ARBA" id="ARBA00023315"/>
    </source>
</evidence>
<keyword evidence="2" id="KW-0012">Acyltransferase</keyword>
<dbReference type="Proteomes" id="UP001165120">
    <property type="component" value="Unassembled WGS sequence"/>
</dbReference>
<feature type="domain" description="N-acetyltransferase" evidence="3">
    <location>
        <begin position="2"/>
        <end position="165"/>
    </location>
</feature>
<evidence type="ECO:0000259" key="3">
    <source>
        <dbReference type="PROSITE" id="PS51186"/>
    </source>
</evidence>
<dbReference type="InterPro" id="IPR000182">
    <property type="entry name" value="GNAT_dom"/>
</dbReference>
<dbReference type="CDD" id="cd04301">
    <property type="entry name" value="NAT_SF"/>
    <property type="match status" value="1"/>
</dbReference>
<dbReference type="SUPFAM" id="SSF55729">
    <property type="entry name" value="Acyl-CoA N-acyltransferases (Nat)"/>
    <property type="match status" value="1"/>
</dbReference>
<dbReference type="FunFam" id="3.40.630.30:FF:000065">
    <property type="entry name" value="N-terminal acetyltransferase complex ARD1 subunit homolog"/>
    <property type="match status" value="1"/>
</dbReference>
<dbReference type="PROSITE" id="PS51186">
    <property type="entry name" value="GNAT"/>
    <property type="match status" value="1"/>
</dbReference>
<dbReference type="GO" id="GO:0004596">
    <property type="term" value="F:protein-N-terminal amino-acid acetyltransferase activity"/>
    <property type="evidence" value="ECO:0007669"/>
    <property type="project" value="TreeGrafter"/>
</dbReference>
<dbReference type="PANTHER" id="PTHR45910:SF1">
    <property type="entry name" value="N-ALPHA-ACETYLTRANSFERASE 20"/>
    <property type="match status" value="1"/>
</dbReference>
<protein>
    <submittedName>
        <fullName evidence="4">Unnamed protein product</fullName>
    </submittedName>
</protein>
<keyword evidence="1" id="KW-0808">Transferase</keyword>
<dbReference type="AlphaFoldDB" id="A0A9W6T6P0"/>
<sequence length="189" mass="21783">MTSIKPFEATDLFELNPINLDPLTENFYLQFYLQYLTKWPSLVFKSTSTDSISGYMLAKTEGSNKEWHAHISAVTVNPNYRRLGLASVLCDHLERATEGEPYNTYFIDLFVKVTNSLAITMYKKLGYSIYRRVVGYYGSGNEISSNNRNMINDEIDAFDMRKSLKRDTANETIRENGEKVYALPHEIVF</sequence>
<organism evidence="4 5">
    <name type="scientific">Candida boidinii</name>
    <name type="common">Yeast</name>
    <dbReference type="NCBI Taxonomy" id="5477"/>
    <lineage>
        <taxon>Eukaryota</taxon>
        <taxon>Fungi</taxon>
        <taxon>Dikarya</taxon>
        <taxon>Ascomycota</taxon>
        <taxon>Saccharomycotina</taxon>
        <taxon>Pichiomycetes</taxon>
        <taxon>Pichiales</taxon>
        <taxon>Pichiaceae</taxon>
        <taxon>Ogataea</taxon>
        <taxon>Ogataea/Candida clade</taxon>
    </lineage>
</organism>
<dbReference type="EMBL" id="BSXN01002622">
    <property type="protein sequence ID" value="GME77142.1"/>
    <property type="molecule type" value="Genomic_DNA"/>
</dbReference>
<dbReference type="PANTHER" id="PTHR45910">
    <property type="entry name" value="N-ALPHA-ACETYLTRANSFERASE 20"/>
    <property type="match status" value="1"/>
</dbReference>
<accession>A0A9W6T6P0</accession>
<dbReference type="InterPro" id="IPR051646">
    <property type="entry name" value="NatB_acetyltransferase_subunit"/>
</dbReference>
<evidence type="ECO:0000313" key="4">
    <source>
        <dbReference type="EMBL" id="GME77142.1"/>
    </source>
</evidence>
<reference evidence="4" key="1">
    <citation type="submission" date="2023-04" db="EMBL/GenBank/DDBJ databases">
        <title>Candida boidinii NBRC 10035.</title>
        <authorList>
            <person name="Ichikawa N."/>
            <person name="Sato H."/>
            <person name="Tonouchi N."/>
        </authorList>
    </citation>
    <scope>NUCLEOTIDE SEQUENCE</scope>
    <source>
        <strain evidence="4">NBRC 10035</strain>
    </source>
</reference>
<keyword evidence="5" id="KW-1185">Reference proteome</keyword>
<dbReference type="Pfam" id="PF00583">
    <property type="entry name" value="Acetyltransf_1"/>
    <property type="match status" value="1"/>
</dbReference>